<evidence type="ECO:0000313" key="3">
    <source>
        <dbReference type="EMBL" id="MDM7854900.1"/>
    </source>
</evidence>
<proteinExistence type="predicted"/>
<feature type="domain" description="DUF6458" evidence="2">
    <location>
        <begin position="1"/>
        <end position="58"/>
    </location>
</feature>
<sequence>MGIGAGIFLIVVGAILSFAVSDHVSGVDLTVIGYICMGAGVLALILALVLNAQRSNTTHREVVDVERRDVPPAPPAV</sequence>
<feature type="transmembrane region" description="Helical" evidence="1">
    <location>
        <begin position="31"/>
        <end position="50"/>
    </location>
</feature>
<keyword evidence="1" id="KW-0472">Membrane</keyword>
<accession>A0ABT7SFD1</accession>
<dbReference type="Proteomes" id="UP001529338">
    <property type="component" value="Unassembled WGS sequence"/>
</dbReference>
<gene>
    <name evidence="3" type="ORF">QRT04_08155</name>
</gene>
<dbReference type="InterPro" id="IPR045597">
    <property type="entry name" value="DUF6458"/>
</dbReference>
<reference evidence="3 4" key="1">
    <citation type="submission" date="2023-06" db="EMBL/GenBank/DDBJ databases">
        <title>Cellulomonas sp. MW4 Whole genome sequence.</title>
        <authorList>
            <person name="Park S."/>
        </authorList>
    </citation>
    <scope>NUCLEOTIDE SEQUENCE [LARGE SCALE GENOMIC DNA]</scope>
    <source>
        <strain evidence="3 4">MW4</strain>
    </source>
</reference>
<name>A0ABT7SFD1_9CELL</name>
<keyword evidence="4" id="KW-1185">Reference proteome</keyword>
<dbReference type="Pfam" id="PF20059">
    <property type="entry name" value="DUF6458"/>
    <property type="match status" value="1"/>
</dbReference>
<evidence type="ECO:0000313" key="4">
    <source>
        <dbReference type="Proteomes" id="UP001529338"/>
    </source>
</evidence>
<dbReference type="RefSeq" id="WP_289454721.1">
    <property type="nucleotide sequence ID" value="NZ_JAUCGQ010000001.1"/>
</dbReference>
<comment type="caution">
    <text evidence="3">The sequence shown here is derived from an EMBL/GenBank/DDBJ whole genome shotgun (WGS) entry which is preliminary data.</text>
</comment>
<evidence type="ECO:0000259" key="2">
    <source>
        <dbReference type="Pfam" id="PF20059"/>
    </source>
</evidence>
<evidence type="ECO:0000256" key="1">
    <source>
        <dbReference type="SAM" id="Phobius"/>
    </source>
</evidence>
<protein>
    <submittedName>
        <fullName evidence="3">DUF6458 family protein</fullName>
    </submittedName>
</protein>
<keyword evidence="1" id="KW-0812">Transmembrane</keyword>
<keyword evidence="1" id="KW-1133">Transmembrane helix</keyword>
<dbReference type="EMBL" id="JAUCGQ010000001">
    <property type="protein sequence ID" value="MDM7854900.1"/>
    <property type="molecule type" value="Genomic_DNA"/>
</dbReference>
<organism evidence="3 4">
    <name type="scientific">Cellulomonas alba</name>
    <dbReference type="NCBI Taxonomy" id="3053467"/>
    <lineage>
        <taxon>Bacteria</taxon>
        <taxon>Bacillati</taxon>
        <taxon>Actinomycetota</taxon>
        <taxon>Actinomycetes</taxon>
        <taxon>Micrococcales</taxon>
        <taxon>Cellulomonadaceae</taxon>
        <taxon>Cellulomonas</taxon>
    </lineage>
</organism>